<evidence type="ECO:0000313" key="3">
    <source>
        <dbReference type="Proteomes" id="UP001383192"/>
    </source>
</evidence>
<keyword evidence="3" id="KW-1185">Reference proteome</keyword>
<proteinExistence type="predicted"/>
<accession>A0AAW0B2M0</accession>
<dbReference type="EMBL" id="JAYKXP010000217">
    <property type="protein sequence ID" value="KAK7018812.1"/>
    <property type="molecule type" value="Genomic_DNA"/>
</dbReference>
<evidence type="ECO:0000313" key="1">
    <source>
        <dbReference type="EMBL" id="KAK7018812.1"/>
    </source>
</evidence>
<dbReference type="AlphaFoldDB" id="A0AAW0B2M0"/>
<organism evidence="1 3">
    <name type="scientific">Paramarasmius palmivorus</name>
    <dbReference type="NCBI Taxonomy" id="297713"/>
    <lineage>
        <taxon>Eukaryota</taxon>
        <taxon>Fungi</taxon>
        <taxon>Dikarya</taxon>
        <taxon>Basidiomycota</taxon>
        <taxon>Agaricomycotina</taxon>
        <taxon>Agaricomycetes</taxon>
        <taxon>Agaricomycetidae</taxon>
        <taxon>Agaricales</taxon>
        <taxon>Marasmiineae</taxon>
        <taxon>Marasmiaceae</taxon>
        <taxon>Paramarasmius</taxon>
    </lineage>
</organism>
<comment type="caution">
    <text evidence="1">The sequence shown here is derived from an EMBL/GenBank/DDBJ whole genome shotgun (WGS) entry which is preliminary data.</text>
</comment>
<protein>
    <submittedName>
        <fullName evidence="1">Uncharacterized protein</fullName>
    </submittedName>
</protein>
<evidence type="ECO:0000313" key="2">
    <source>
        <dbReference type="EMBL" id="KAK7051681.1"/>
    </source>
</evidence>
<reference evidence="1 3" key="1">
    <citation type="submission" date="2024-01" db="EMBL/GenBank/DDBJ databases">
        <title>A draft genome for a cacao thread blight-causing isolate of Paramarasmius palmivorus.</title>
        <authorList>
            <person name="Baruah I.K."/>
            <person name="Bukari Y."/>
            <person name="Amoako-Attah I."/>
            <person name="Meinhardt L.W."/>
            <person name="Bailey B.A."/>
            <person name="Cohen S.P."/>
        </authorList>
    </citation>
    <scope>NUCLEOTIDE SEQUENCE [LARGE SCALE GENOMIC DNA]</scope>
    <source>
        <strain evidence="1 3">GH-12</strain>
    </source>
</reference>
<gene>
    <name evidence="2" type="ORF">VNI00_004660</name>
    <name evidence="1" type="ORF">VNI00_018203</name>
</gene>
<dbReference type="Proteomes" id="UP001383192">
    <property type="component" value="Unassembled WGS sequence"/>
</dbReference>
<name>A0AAW0B2M0_9AGAR</name>
<dbReference type="EMBL" id="JAYKXP010000012">
    <property type="protein sequence ID" value="KAK7051681.1"/>
    <property type="molecule type" value="Genomic_DNA"/>
</dbReference>
<sequence>MDSQSSDTQLIDTSSAIVNTINGLMTGSLTVQDTEALDMFSKKEMSTWDSVIAMLVKKSKVYDYKLCVLQQLTFLQHTLCVSLKHIIKSL</sequence>